<dbReference type="InterPro" id="IPR050553">
    <property type="entry name" value="Thioredoxin_ResA/DsbE_sf"/>
</dbReference>
<comment type="subcellular location">
    <subcellularLocation>
        <location evidence="1">Cell envelope</location>
    </subcellularLocation>
</comment>
<dbReference type="PROSITE" id="PS51352">
    <property type="entry name" value="THIOREDOXIN_2"/>
    <property type="match status" value="1"/>
</dbReference>
<keyword evidence="3" id="KW-0735">Signal-anchor</keyword>
<dbReference type="CDD" id="cd02966">
    <property type="entry name" value="TlpA_like_family"/>
    <property type="match status" value="1"/>
</dbReference>
<dbReference type="STRING" id="1131731.BAZO_03305"/>
<reference evidence="7 8" key="1">
    <citation type="journal article" date="2012" name="Front. Microbiol.">
        <title>Redundancy and modularity in membrane-associated dissimilatory nitrate reduction in Bacillus.</title>
        <authorList>
            <person name="Heylen K."/>
            <person name="Keltjens J."/>
        </authorList>
    </citation>
    <scope>NUCLEOTIDE SEQUENCE [LARGE SCALE GENOMIC DNA]</scope>
    <source>
        <strain evidence="7 8">LMG 9581</strain>
    </source>
</reference>
<evidence type="ECO:0000259" key="6">
    <source>
        <dbReference type="PROSITE" id="PS51352"/>
    </source>
</evidence>
<evidence type="ECO:0000256" key="5">
    <source>
        <dbReference type="ARBA" id="ARBA00023284"/>
    </source>
</evidence>
<evidence type="ECO:0000256" key="1">
    <source>
        <dbReference type="ARBA" id="ARBA00004196"/>
    </source>
</evidence>
<name>K6D805_SCHAZ</name>
<organism evidence="7 8">
    <name type="scientific">Schinkia azotoformans LMG 9581</name>
    <dbReference type="NCBI Taxonomy" id="1131731"/>
    <lineage>
        <taxon>Bacteria</taxon>
        <taxon>Bacillati</taxon>
        <taxon>Bacillota</taxon>
        <taxon>Bacilli</taxon>
        <taxon>Bacillales</taxon>
        <taxon>Bacillaceae</taxon>
        <taxon>Calidifontibacillus/Schinkia group</taxon>
        <taxon>Schinkia</taxon>
    </lineage>
</organism>
<evidence type="ECO:0000256" key="2">
    <source>
        <dbReference type="ARBA" id="ARBA00022748"/>
    </source>
</evidence>
<dbReference type="GO" id="GO:0017004">
    <property type="term" value="P:cytochrome complex assembly"/>
    <property type="evidence" value="ECO:0007669"/>
    <property type="project" value="UniProtKB-KW"/>
</dbReference>
<dbReference type="AlphaFoldDB" id="K6D805"/>
<dbReference type="Gene3D" id="3.40.30.10">
    <property type="entry name" value="Glutaredoxin"/>
    <property type="match status" value="1"/>
</dbReference>
<dbReference type="PANTHER" id="PTHR42852">
    <property type="entry name" value="THIOL:DISULFIDE INTERCHANGE PROTEIN DSBE"/>
    <property type="match status" value="1"/>
</dbReference>
<dbReference type="GO" id="GO:0016491">
    <property type="term" value="F:oxidoreductase activity"/>
    <property type="evidence" value="ECO:0007669"/>
    <property type="project" value="InterPro"/>
</dbReference>
<dbReference type="Proteomes" id="UP000006315">
    <property type="component" value="Unassembled WGS sequence"/>
</dbReference>
<comment type="caution">
    <text evidence="7">The sequence shown here is derived from an EMBL/GenBank/DDBJ whole genome shotgun (WGS) entry which is preliminary data.</text>
</comment>
<dbReference type="PATRIC" id="fig|1131731.3.peg.678"/>
<protein>
    <submittedName>
        <fullName evidence="7">Alkyl hydroperoxide reductase</fullName>
    </submittedName>
</protein>
<proteinExistence type="predicted"/>
<dbReference type="GO" id="GO:0030313">
    <property type="term" value="C:cell envelope"/>
    <property type="evidence" value="ECO:0007669"/>
    <property type="project" value="UniProtKB-SubCell"/>
</dbReference>
<feature type="domain" description="Thioredoxin" evidence="6">
    <location>
        <begin position="32"/>
        <end position="169"/>
    </location>
</feature>
<dbReference type="InterPro" id="IPR013766">
    <property type="entry name" value="Thioredoxin_domain"/>
</dbReference>
<evidence type="ECO:0000256" key="3">
    <source>
        <dbReference type="ARBA" id="ARBA00022968"/>
    </source>
</evidence>
<dbReference type="SUPFAM" id="SSF52833">
    <property type="entry name" value="Thioredoxin-like"/>
    <property type="match status" value="1"/>
</dbReference>
<keyword evidence="8" id="KW-1185">Reference proteome</keyword>
<dbReference type="EMBL" id="AJLR01000037">
    <property type="protein sequence ID" value="EKN68652.1"/>
    <property type="molecule type" value="Genomic_DNA"/>
</dbReference>
<keyword evidence="5" id="KW-0676">Redox-active center</keyword>
<sequence length="172" mass="19325">MNKKRVIQISVLVFVAAVFFFLAKGMNAVDIVEVGDQAYNFELEDLDGTIHKLSDYEGKFVVVNFFATWCDPCIEEAPELEKYQQSYASEAPLLIIDRGEPKKRVQDFKVKANSTSTFLLDRDDKISKTFNVVGQPETLIIDPNGIIREKIIGPTTAEDLKAIIATLKMNGF</sequence>
<dbReference type="InterPro" id="IPR000866">
    <property type="entry name" value="AhpC/TSA"/>
</dbReference>
<dbReference type="Pfam" id="PF00578">
    <property type="entry name" value="AhpC-TSA"/>
    <property type="match status" value="1"/>
</dbReference>
<evidence type="ECO:0000313" key="7">
    <source>
        <dbReference type="EMBL" id="EKN68652.1"/>
    </source>
</evidence>
<keyword evidence="2" id="KW-0201">Cytochrome c-type biogenesis</keyword>
<dbReference type="InterPro" id="IPR036249">
    <property type="entry name" value="Thioredoxin-like_sf"/>
</dbReference>
<dbReference type="PANTHER" id="PTHR42852:SF6">
    <property type="entry name" value="THIOL:DISULFIDE INTERCHANGE PROTEIN DSBE"/>
    <property type="match status" value="1"/>
</dbReference>
<evidence type="ECO:0000313" key="8">
    <source>
        <dbReference type="Proteomes" id="UP000006315"/>
    </source>
</evidence>
<dbReference type="GO" id="GO:0016209">
    <property type="term" value="F:antioxidant activity"/>
    <property type="evidence" value="ECO:0007669"/>
    <property type="project" value="InterPro"/>
</dbReference>
<gene>
    <name evidence="7" type="ORF">BAZO_03305</name>
</gene>
<keyword evidence="4" id="KW-1015">Disulfide bond</keyword>
<evidence type="ECO:0000256" key="4">
    <source>
        <dbReference type="ARBA" id="ARBA00023157"/>
    </source>
</evidence>
<keyword evidence="3" id="KW-0812">Transmembrane</keyword>
<accession>K6D805</accession>